<dbReference type="Pfam" id="PF07714">
    <property type="entry name" value="PK_Tyr_Ser-Thr"/>
    <property type="match status" value="1"/>
</dbReference>
<dbReference type="InterPro" id="IPR000719">
    <property type="entry name" value="Prot_kinase_dom"/>
</dbReference>
<dbReference type="GO" id="GO:0004672">
    <property type="term" value="F:protein kinase activity"/>
    <property type="evidence" value="ECO:0007669"/>
    <property type="project" value="InterPro"/>
</dbReference>
<organism evidence="2 3">
    <name type="scientific">Serendipita vermifera MAFF 305830</name>
    <dbReference type="NCBI Taxonomy" id="933852"/>
    <lineage>
        <taxon>Eukaryota</taxon>
        <taxon>Fungi</taxon>
        <taxon>Dikarya</taxon>
        <taxon>Basidiomycota</taxon>
        <taxon>Agaricomycotina</taxon>
        <taxon>Agaricomycetes</taxon>
        <taxon>Sebacinales</taxon>
        <taxon>Serendipitaceae</taxon>
        <taxon>Serendipita</taxon>
    </lineage>
</organism>
<dbReference type="PROSITE" id="PS50011">
    <property type="entry name" value="PROTEIN_KINASE_DOM"/>
    <property type="match status" value="1"/>
</dbReference>
<dbReference type="AlphaFoldDB" id="A0A0C3BDI8"/>
<dbReference type="GO" id="GO:0005524">
    <property type="term" value="F:ATP binding"/>
    <property type="evidence" value="ECO:0007669"/>
    <property type="project" value="InterPro"/>
</dbReference>
<accession>A0A0C3BDI8</accession>
<feature type="domain" description="Protein kinase" evidence="1">
    <location>
        <begin position="24"/>
        <end position="114"/>
    </location>
</feature>
<reference evidence="2 3" key="1">
    <citation type="submission" date="2014-04" db="EMBL/GenBank/DDBJ databases">
        <authorList>
            <consortium name="DOE Joint Genome Institute"/>
            <person name="Kuo A."/>
            <person name="Zuccaro A."/>
            <person name="Kohler A."/>
            <person name="Nagy L.G."/>
            <person name="Floudas D."/>
            <person name="Copeland A."/>
            <person name="Barry K.W."/>
            <person name="Cichocki N."/>
            <person name="Veneault-Fourrey C."/>
            <person name="LaButti K."/>
            <person name="Lindquist E.A."/>
            <person name="Lipzen A."/>
            <person name="Lundell T."/>
            <person name="Morin E."/>
            <person name="Murat C."/>
            <person name="Sun H."/>
            <person name="Tunlid A."/>
            <person name="Henrissat B."/>
            <person name="Grigoriev I.V."/>
            <person name="Hibbett D.S."/>
            <person name="Martin F."/>
            <person name="Nordberg H.P."/>
            <person name="Cantor M.N."/>
            <person name="Hua S.X."/>
        </authorList>
    </citation>
    <scope>NUCLEOTIDE SEQUENCE [LARGE SCALE GENOMIC DNA]</scope>
    <source>
        <strain evidence="2 3">MAFF 305830</strain>
    </source>
</reference>
<keyword evidence="3" id="KW-1185">Reference proteome</keyword>
<name>A0A0C3BDI8_SERVB</name>
<evidence type="ECO:0000313" key="2">
    <source>
        <dbReference type="EMBL" id="KIM30179.1"/>
    </source>
</evidence>
<evidence type="ECO:0000259" key="1">
    <source>
        <dbReference type="PROSITE" id="PS50011"/>
    </source>
</evidence>
<dbReference type="Proteomes" id="UP000054097">
    <property type="component" value="Unassembled WGS sequence"/>
</dbReference>
<evidence type="ECO:0000313" key="3">
    <source>
        <dbReference type="Proteomes" id="UP000054097"/>
    </source>
</evidence>
<dbReference type="SUPFAM" id="SSF56112">
    <property type="entry name" value="Protein kinase-like (PK-like)"/>
    <property type="match status" value="1"/>
</dbReference>
<dbReference type="OrthoDB" id="346907at2759"/>
<proteinExistence type="predicted"/>
<dbReference type="InterPro" id="IPR001245">
    <property type="entry name" value="Ser-Thr/Tyr_kinase_cat_dom"/>
</dbReference>
<gene>
    <name evidence="2" type="ORF">M408DRAFT_294800</name>
</gene>
<dbReference type="EMBL" id="KN824285">
    <property type="protein sequence ID" value="KIM30179.1"/>
    <property type="molecule type" value="Genomic_DNA"/>
</dbReference>
<dbReference type="Gene3D" id="3.30.200.20">
    <property type="entry name" value="Phosphorylase Kinase, domain 1"/>
    <property type="match status" value="1"/>
</dbReference>
<reference evidence="3" key="2">
    <citation type="submission" date="2015-01" db="EMBL/GenBank/DDBJ databases">
        <title>Evolutionary Origins and Diversification of the Mycorrhizal Mutualists.</title>
        <authorList>
            <consortium name="DOE Joint Genome Institute"/>
            <consortium name="Mycorrhizal Genomics Consortium"/>
            <person name="Kohler A."/>
            <person name="Kuo A."/>
            <person name="Nagy L.G."/>
            <person name="Floudas D."/>
            <person name="Copeland A."/>
            <person name="Barry K.W."/>
            <person name="Cichocki N."/>
            <person name="Veneault-Fourrey C."/>
            <person name="LaButti K."/>
            <person name="Lindquist E.A."/>
            <person name="Lipzen A."/>
            <person name="Lundell T."/>
            <person name="Morin E."/>
            <person name="Murat C."/>
            <person name="Riley R."/>
            <person name="Ohm R."/>
            <person name="Sun H."/>
            <person name="Tunlid A."/>
            <person name="Henrissat B."/>
            <person name="Grigoriev I.V."/>
            <person name="Hibbett D.S."/>
            <person name="Martin F."/>
        </authorList>
    </citation>
    <scope>NUCLEOTIDE SEQUENCE [LARGE SCALE GENOMIC DNA]</scope>
    <source>
        <strain evidence="3">MAFF 305830</strain>
    </source>
</reference>
<dbReference type="HOGENOM" id="CLU_2098324_0_0_1"/>
<dbReference type="InterPro" id="IPR011009">
    <property type="entry name" value="Kinase-like_dom_sf"/>
</dbReference>
<protein>
    <recommendedName>
        <fullName evidence="1">Protein kinase domain-containing protein</fullName>
    </recommendedName>
</protein>
<sequence length="114" mass="13065">MESVVKDPFQHLPEVPDLRGQITIDEFRPVHSGPYSCIYRGMYEKDGKTLVVAVKILNKIRGQALEPMLKKLKHERRTWGALNHPNILLLYGFVDDEDFFQAGALISPEMATKR</sequence>